<proteinExistence type="predicted"/>
<name>A0ABT2ZVN5_9RHOB</name>
<feature type="transmembrane region" description="Helical" evidence="1">
    <location>
        <begin position="228"/>
        <end position="246"/>
    </location>
</feature>
<keyword evidence="1" id="KW-0812">Transmembrane</keyword>
<feature type="transmembrane region" description="Helical" evidence="1">
    <location>
        <begin position="155"/>
        <end position="179"/>
    </location>
</feature>
<keyword evidence="1" id="KW-0472">Membrane</keyword>
<evidence type="ECO:0000313" key="2">
    <source>
        <dbReference type="EMBL" id="MCV2877667.1"/>
    </source>
</evidence>
<feature type="transmembrane region" description="Helical" evidence="1">
    <location>
        <begin position="115"/>
        <end position="135"/>
    </location>
</feature>
<feature type="transmembrane region" description="Helical" evidence="1">
    <location>
        <begin position="191"/>
        <end position="208"/>
    </location>
</feature>
<reference evidence="2 3" key="1">
    <citation type="submission" date="2022-10" db="EMBL/GenBank/DDBJ databases">
        <title>Sinirhodobacter sp. nov., isolated from ocean surface sediments.</title>
        <authorList>
            <person name="He W."/>
            <person name="Wang L."/>
            <person name="Zhang D.-F."/>
        </authorList>
    </citation>
    <scope>NUCLEOTIDE SEQUENCE [LARGE SCALE GENOMIC DNA]</scope>
    <source>
        <strain evidence="2 3">WL0115</strain>
    </source>
</reference>
<dbReference type="InterPro" id="IPR049458">
    <property type="entry name" value="EpsG-like"/>
</dbReference>
<feature type="transmembrane region" description="Helical" evidence="1">
    <location>
        <begin position="258"/>
        <end position="279"/>
    </location>
</feature>
<dbReference type="RefSeq" id="WP_263846951.1">
    <property type="nucleotide sequence ID" value="NZ_JAOWKW010000001.1"/>
</dbReference>
<keyword evidence="3" id="KW-1185">Reference proteome</keyword>
<gene>
    <name evidence="2" type="ORF">OE699_02280</name>
</gene>
<dbReference type="EMBL" id="JAOWKW010000001">
    <property type="protein sequence ID" value="MCV2877667.1"/>
    <property type="molecule type" value="Genomic_DNA"/>
</dbReference>
<organism evidence="2 3">
    <name type="scientific">Sedimentimonas flavescens</name>
    <dbReference type="NCBI Taxonomy" id="2851012"/>
    <lineage>
        <taxon>Bacteria</taxon>
        <taxon>Pseudomonadati</taxon>
        <taxon>Pseudomonadota</taxon>
        <taxon>Alphaproteobacteria</taxon>
        <taxon>Rhodobacterales</taxon>
        <taxon>Rhodobacter group</taxon>
        <taxon>Sedimentimonas</taxon>
    </lineage>
</organism>
<evidence type="ECO:0000313" key="3">
    <source>
        <dbReference type="Proteomes" id="UP001526166"/>
    </source>
</evidence>
<protein>
    <submittedName>
        <fullName evidence="2">EpsG family protein</fullName>
    </submittedName>
</protein>
<accession>A0ABT2ZVN5</accession>
<keyword evidence="1" id="KW-1133">Transmembrane helix</keyword>
<feature type="transmembrane region" description="Helical" evidence="1">
    <location>
        <begin position="89"/>
        <end position="108"/>
    </location>
</feature>
<evidence type="ECO:0000256" key="1">
    <source>
        <dbReference type="SAM" id="Phobius"/>
    </source>
</evidence>
<feature type="transmembrane region" description="Helical" evidence="1">
    <location>
        <begin position="285"/>
        <end position="303"/>
    </location>
</feature>
<comment type="caution">
    <text evidence="2">The sequence shown here is derived from an EMBL/GenBank/DDBJ whole genome shotgun (WGS) entry which is preliminary data.</text>
</comment>
<dbReference type="Proteomes" id="UP001526166">
    <property type="component" value="Unassembled WGS sequence"/>
</dbReference>
<sequence>MIYLLITMMLFMLRYMLMRKSRARDQIYSVILFGLFLFSAFRYEVGCDWSGYYYQYYRAFEKSLTTIVSEREPIWWLILSRLSLHEIPYPWINVVSSAVFFVAIHVLARRQPDRLGFLVLLFPILIINMPMSGIRQGAAIGIMSAAFVAFTDKKLLKFVLLTALASGFHASAMAFLLLAPLVRGNYTKTRLGLAALLAIPGGFILLGSESAELAVDRYIDTEIDAAGAAFRVGILLLSGIFFFAVLRRPWRKAFPSDYRIASIGSLMMIAMAALVPISSVIGDRLGYYLIPIQSLIFARIPYLPLMRHRALYIAAPYLGLFLVFTVWSLASSHFNQCYVPYNSWILGFPDGQIYRER</sequence>
<feature type="transmembrane region" description="Helical" evidence="1">
    <location>
        <begin position="310"/>
        <end position="330"/>
    </location>
</feature>
<dbReference type="Pfam" id="PF14897">
    <property type="entry name" value="EpsG"/>
    <property type="match status" value="1"/>
</dbReference>